<gene>
    <name evidence="1" type="ORF">XELAEV_18043377mg</name>
</gene>
<dbReference type="Proteomes" id="UP000694892">
    <property type="component" value="Chromosome 9_10L"/>
</dbReference>
<proteinExistence type="predicted"/>
<evidence type="ECO:0000313" key="2">
    <source>
        <dbReference type="Proteomes" id="UP000694892"/>
    </source>
</evidence>
<dbReference type="AlphaFoldDB" id="A0A974BWH9"/>
<name>A0A974BWH9_XENLA</name>
<organism evidence="1 2">
    <name type="scientific">Xenopus laevis</name>
    <name type="common">African clawed frog</name>
    <dbReference type="NCBI Taxonomy" id="8355"/>
    <lineage>
        <taxon>Eukaryota</taxon>
        <taxon>Metazoa</taxon>
        <taxon>Chordata</taxon>
        <taxon>Craniata</taxon>
        <taxon>Vertebrata</taxon>
        <taxon>Euteleostomi</taxon>
        <taxon>Amphibia</taxon>
        <taxon>Batrachia</taxon>
        <taxon>Anura</taxon>
        <taxon>Pipoidea</taxon>
        <taxon>Pipidae</taxon>
        <taxon>Xenopodinae</taxon>
        <taxon>Xenopus</taxon>
        <taxon>Xenopus</taxon>
    </lineage>
</organism>
<evidence type="ECO:0000313" key="1">
    <source>
        <dbReference type="EMBL" id="OCT62293.1"/>
    </source>
</evidence>
<protein>
    <submittedName>
        <fullName evidence="1">Uncharacterized protein</fullName>
    </submittedName>
</protein>
<reference evidence="2" key="1">
    <citation type="journal article" date="2016" name="Nature">
        <title>Genome evolution in the allotetraploid frog Xenopus laevis.</title>
        <authorList>
            <person name="Session A.M."/>
            <person name="Uno Y."/>
            <person name="Kwon T."/>
            <person name="Chapman J.A."/>
            <person name="Toyoda A."/>
            <person name="Takahashi S."/>
            <person name="Fukui A."/>
            <person name="Hikosaka A."/>
            <person name="Suzuki A."/>
            <person name="Kondo M."/>
            <person name="van Heeringen S.J."/>
            <person name="Quigley I."/>
            <person name="Heinz S."/>
            <person name="Ogino H."/>
            <person name="Ochi H."/>
            <person name="Hellsten U."/>
            <person name="Lyons J.B."/>
            <person name="Simakov O."/>
            <person name="Putnam N."/>
            <person name="Stites J."/>
            <person name="Kuroki Y."/>
            <person name="Tanaka T."/>
            <person name="Michiue T."/>
            <person name="Watanabe M."/>
            <person name="Bogdanovic O."/>
            <person name="Lister R."/>
            <person name="Georgiou G."/>
            <person name="Paranjpe S.S."/>
            <person name="van Kruijsbergen I."/>
            <person name="Shu S."/>
            <person name="Carlson J."/>
            <person name="Kinoshita T."/>
            <person name="Ohta Y."/>
            <person name="Mawaribuchi S."/>
            <person name="Jenkins J."/>
            <person name="Grimwood J."/>
            <person name="Schmutz J."/>
            <person name="Mitros T."/>
            <person name="Mozaffari S.V."/>
            <person name="Suzuki Y."/>
            <person name="Haramoto Y."/>
            <person name="Yamamoto T.S."/>
            <person name="Takagi C."/>
            <person name="Heald R."/>
            <person name="Miller K."/>
            <person name="Haudenschild C."/>
            <person name="Kitzman J."/>
            <person name="Nakayama T."/>
            <person name="Izutsu Y."/>
            <person name="Robert J."/>
            <person name="Fortriede J."/>
            <person name="Burns K."/>
            <person name="Lotay V."/>
            <person name="Karimi K."/>
            <person name="Yasuoka Y."/>
            <person name="Dichmann D.S."/>
            <person name="Flajnik M.F."/>
            <person name="Houston D.W."/>
            <person name="Shendure J."/>
            <person name="DuPasquier L."/>
            <person name="Vize P.D."/>
            <person name="Zorn A.M."/>
            <person name="Ito M."/>
            <person name="Marcotte E.M."/>
            <person name="Wallingford J.B."/>
            <person name="Ito Y."/>
            <person name="Asashima M."/>
            <person name="Ueno N."/>
            <person name="Matsuda Y."/>
            <person name="Veenstra G.J."/>
            <person name="Fujiyama A."/>
            <person name="Harland R.M."/>
            <person name="Taira M."/>
            <person name="Rokhsar D.S."/>
        </authorList>
    </citation>
    <scope>NUCLEOTIDE SEQUENCE [LARGE SCALE GENOMIC DNA]</scope>
    <source>
        <strain evidence="2">J</strain>
    </source>
</reference>
<dbReference type="EMBL" id="CM004482">
    <property type="protein sequence ID" value="OCT62293.1"/>
    <property type="molecule type" value="Genomic_DNA"/>
</dbReference>
<accession>A0A974BWH9</accession>
<sequence>MVYLKLHQNPSHHSEEDLNTLSQASCGILFSAQMGLNLGAQIKVVVATNLPELPPTGDLHSPAECNSDRFVFRSHPKFPRADYFDFLPQKAAKCWDYKSNCGRRERIFCCCGSRPLRNPPPDLTRIGSVRIIGAKRGKSICDWTSERRGGSLQKPRFARTQTYRNRRALSGRVTARVSCGQRPLRKDRLSDDSVACSICTVTFGPKDSDTCRAPPLARTSCLVPLVKSRWHPRCQSAWHKAAQFSIIKVYFVVPHMITELDNGLWHLCSHFIRKNSRHSAALSCVASHICIGSTPGTWSAASPDSPAAVGPLNSAPSVAQHRRTGSQVSTILGMRRIQDSVRDSGESLCLANQIQICICKLGTGRIIRSPVYNSLPSPFDVTVLLAGVHYTGGITMDWKSKDLLHKDIKSGLVCHPFICKEIPYFLFYQFAEWLQFVRTLCNEKSIRSFCSITPKCPDWGHGRKLILNSKAGLS</sequence>